<accession>A0ABU1V6Y5</accession>
<keyword evidence="2" id="KW-0472">Membrane</keyword>
<evidence type="ECO:0000256" key="4">
    <source>
        <dbReference type="ARBA" id="ARBA00022840"/>
    </source>
</evidence>
<dbReference type="SUPFAM" id="SSF50331">
    <property type="entry name" value="MOP-like"/>
    <property type="match status" value="1"/>
</dbReference>
<organism evidence="6 7">
    <name type="scientific">Hydrogenophaga laconesensis</name>
    <dbReference type="NCBI Taxonomy" id="1805971"/>
    <lineage>
        <taxon>Bacteria</taxon>
        <taxon>Pseudomonadati</taxon>
        <taxon>Pseudomonadota</taxon>
        <taxon>Betaproteobacteria</taxon>
        <taxon>Burkholderiales</taxon>
        <taxon>Comamonadaceae</taxon>
        <taxon>Hydrogenophaga</taxon>
    </lineage>
</organism>
<dbReference type="Gene3D" id="2.40.50.100">
    <property type="match status" value="1"/>
</dbReference>
<proteinExistence type="predicted"/>
<keyword evidence="2" id="KW-1003">Cell membrane</keyword>
<evidence type="ECO:0000256" key="2">
    <source>
        <dbReference type="ARBA" id="ARBA00022475"/>
    </source>
</evidence>
<dbReference type="PROSITE" id="PS50893">
    <property type="entry name" value="ABC_TRANSPORTER_2"/>
    <property type="match status" value="1"/>
</dbReference>
<feature type="domain" description="ABC transporter" evidence="5">
    <location>
        <begin position="28"/>
        <end position="258"/>
    </location>
</feature>
<dbReference type="Pfam" id="PF00005">
    <property type="entry name" value="ABC_tran"/>
    <property type="match status" value="1"/>
</dbReference>
<keyword evidence="1" id="KW-0813">Transport</keyword>
<protein>
    <submittedName>
        <fullName evidence="6">ABC-type Fe3+/spermidine/putrescine transport system ATPase subunit</fullName>
    </submittedName>
</protein>
<dbReference type="InterPro" id="IPR027417">
    <property type="entry name" value="P-loop_NTPase"/>
</dbReference>
<dbReference type="PROSITE" id="PS00211">
    <property type="entry name" value="ABC_TRANSPORTER_1"/>
    <property type="match status" value="1"/>
</dbReference>
<evidence type="ECO:0000256" key="1">
    <source>
        <dbReference type="ARBA" id="ARBA00022448"/>
    </source>
</evidence>
<dbReference type="SUPFAM" id="SSF52540">
    <property type="entry name" value="P-loop containing nucleoside triphosphate hydrolases"/>
    <property type="match status" value="1"/>
</dbReference>
<keyword evidence="7" id="KW-1185">Reference proteome</keyword>
<gene>
    <name evidence="6" type="ORF">J2X09_000958</name>
</gene>
<dbReference type="InterPro" id="IPR017871">
    <property type="entry name" value="ABC_transporter-like_CS"/>
</dbReference>
<dbReference type="RefSeq" id="WP_204732893.1">
    <property type="nucleotide sequence ID" value="NZ_JAVDWE010000002.1"/>
</dbReference>
<dbReference type="InterPro" id="IPR003593">
    <property type="entry name" value="AAA+_ATPase"/>
</dbReference>
<dbReference type="PANTHER" id="PTHR42781:SF4">
    <property type="entry name" value="SPERMIDINE_PUTRESCINE IMPORT ATP-BINDING PROTEIN POTA"/>
    <property type="match status" value="1"/>
</dbReference>
<evidence type="ECO:0000313" key="7">
    <source>
        <dbReference type="Proteomes" id="UP001265550"/>
    </source>
</evidence>
<dbReference type="InterPro" id="IPR003439">
    <property type="entry name" value="ABC_transporter-like_ATP-bd"/>
</dbReference>
<dbReference type="InterPro" id="IPR050093">
    <property type="entry name" value="ABC_SmlMolc_Importer"/>
</dbReference>
<comment type="caution">
    <text evidence="6">The sequence shown here is derived from an EMBL/GenBank/DDBJ whole genome shotgun (WGS) entry which is preliminary data.</text>
</comment>
<dbReference type="SMART" id="SM00382">
    <property type="entry name" value="AAA"/>
    <property type="match status" value="1"/>
</dbReference>
<dbReference type="Proteomes" id="UP001265550">
    <property type="component" value="Unassembled WGS sequence"/>
</dbReference>
<sequence length="371" mass="40278">MNMRDLELASCDETDIRLATDAAGEPHVQIKNLCKRLGALQAVDNVSIDIPRGSIVTLLGPSGCGKSTTLRLLAGLYTPDSGDILLGGERVNELAPNKRRMTMVFQEYALFPHLSVAGNVAYGLKMRGVADDRKKARVGEMLELVGLSSEASKHPHQLSGGQQQRVALARALAVDPEVLLLDEPLSNLDAKLRVRLREEIVKLQKVLGKTMVFVTHDQEEALSISDRIAVMERGHVAQMGTPDDIYYAPTSRYVADFIGLANFMDVTVNGADSVNLGGTSVPVKTRGMTGAATLMVRPEAVRITSVDTLGSAGVIKGTVRRRSFLGSMARYWVEVAGVEWMVDDPSPAGRVHQGDVYLQLTTERLHLLPRA</sequence>
<keyword evidence="3" id="KW-0547">Nucleotide-binding</keyword>
<dbReference type="InterPro" id="IPR013611">
    <property type="entry name" value="Transp-assoc_OB_typ2"/>
</dbReference>
<evidence type="ECO:0000256" key="3">
    <source>
        <dbReference type="ARBA" id="ARBA00022741"/>
    </source>
</evidence>
<dbReference type="PANTHER" id="PTHR42781">
    <property type="entry name" value="SPERMIDINE/PUTRESCINE IMPORT ATP-BINDING PROTEIN POTA"/>
    <property type="match status" value="1"/>
</dbReference>
<evidence type="ECO:0000313" key="6">
    <source>
        <dbReference type="EMBL" id="MDR7093226.1"/>
    </source>
</evidence>
<dbReference type="InterPro" id="IPR008995">
    <property type="entry name" value="Mo/tungstate-bd_C_term_dom"/>
</dbReference>
<dbReference type="EMBL" id="JAVDWE010000002">
    <property type="protein sequence ID" value="MDR7093226.1"/>
    <property type="molecule type" value="Genomic_DNA"/>
</dbReference>
<name>A0ABU1V6Y5_9BURK</name>
<reference evidence="6 7" key="1">
    <citation type="submission" date="2023-07" db="EMBL/GenBank/DDBJ databases">
        <title>Sorghum-associated microbial communities from plants grown in Nebraska, USA.</title>
        <authorList>
            <person name="Schachtman D."/>
        </authorList>
    </citation>
    <scope>NUCLEOTIDE SEQUENCE [LARGE SCALE GENOMIC DNA]</scope>
    <source>
        <strain evidence="6 7">BE240</strain>
    </source>
</reference>
<dbReference type="Pfam" id="PF08402">
    <property type="entry name" value="TOBE_2"/>
    <property type="match status" value="1"/>
</dbReference>
<dbReference type="Gene3D" id="3.40.50.300">
    <property type="entry name" value="P-loop containing nucleotide triphosphate hydrolases"/>
    <property type="match status" value="1"/>
</dbReference>
<evidence type="ECO:0000259" key="5">
    <source>
        <dbReference type="PROSITE" id="PS50893"/>
    </source>
</evidence>
<keyword evidence="4" id="KW-0067">ATP-binding</keyword>